<evidence type="ECO:0000256" key="1">
    <source>
        <dbReference type="ARBA" id="ARBA00001947"/>
    </source>
</evidence>
<evidence type="ECO:0000256" key="4">
    <source>
        <dbReference type="ARBA" id="ARBA00012783"/>
    </source>
</evidence>
<evidence type="ECO:0000256" key="2">
    <source>
        <dbReference type="ARBA" id="ARBA00006576"/>
    </source>
</evidence>
<dbReference type="PANTHER" id="PTHR11644:SF2">
    <property type="entry name" value="CYTIDINE DEAMINASE"/>
    <property type="match status" value="1"/>
</dbReference>
<dbReference type="EC" id="3.5.4.5" evidence="4"/>
<dbReference type="FunFam" id="3.40.140.10:FF:000041">
    <property type="entry name" value="Cytidine deaminase"/>
    <property type="match status" value="1"/>
</dbReference>
<dbReference type="Pfam" id="PF08211">
    <property type="entry name" value="dCMP_cyt_deam_2"/>
    <property type="match status" value="1"/>
</dbReference>
<dbReference type="PROSITE" id="PS51747">
    <property type="entry name" value="CYT_DCMP_DEAMINASES_2"/>
    <property type="match status" value="2"/>
</dbReference>
<evidence type="ECO:0000259" key="8">
    <source>
        <dbReference type="PROSITE" id="PS51747"/>
    </source>
</evidence>
<sequence length="310" mass="32901">MEPKHVRSTAEKTSLHRFVIEADEAAAIAREWGVSTVAELLPLLVPAAQRLARPPISNYRVGAVGLGSSGRIYLGVNLEFPGLPLHHSVHAEQFLVANAASCGEAAIRFIAVSAAPCGHCRQFLQEIRGASEIHILVTSDADAAAFRPLSHFLPCPFGPLDLLHKDFPLLLEPHDNHTRLLHPLASREASKGVGRSVEDRLREAAEGAARASHAPYSRCLSGFAVADGEGKVYAGSYAESAAYNPSLGPVQAAIVAYVAARGGTGEEGWDIVAAALVENEAAAVAHEGTARVFLAAVAPRAHLRVYRLRS</sequence>
<keyword evidence="5" id="KW-0479">Metal-binding</keyword>
<evidence type="ECO:0000313" key="10">
    <source>
        <dbReference type="Proteomes" id="UP000734854"/>
    </source>
</evidence>
<feature type="domain" description="CMP/dCMP-type deaminase" evidence="8">
    <location>
        <begin position="36"/>
        <end position="160"/>
    </location>
</feature>
<dbReference type="InterPro" id="IPR050202">
    <property type="entry name" value="Cyt/Deoxycyt_deaminase"/>
</dbReference>
<evidence type="ECO:0000256" key="5">
    <source>
        <dbReference type="ARBA" id="ARBA00022723"/>
    </source>
</evidence>
<dbReference type="NCBIfam" id="TIGR01355">
    <property type="entry name" value="cyt_deam_dimer"/>
    <property type="match status" value="1"/>
</dbReference>
<comment type="cofactor">
    <cofactor evidence="1">
        <name>Zn(2+)</name>
        <dbReference type="ChEBI" id="CHEBI:29105"/>
    </cofactor>
</comment>
<accession>A0A8J5F4G6</accession>
<evidence type="ECO:0000313" key="9">
    <source>
        <dbReference type="EMBL" id="KAG6480790.1"/>
    </source>
</evidence>
<organism evidence="9 10">
    <name type="scientific">Zingiber officinale</name>
    <name type="common">Ginger</name>
    <name type="synonym">Amomum zingiber</name>
    <dbReference type="NCBI Taxonomy" id="94328"/>
    <lineage>
        <taxon>Eukaryota</taxon>
        <taxon>Viridiplantae</taxon>
        <taxon>Streptophyta</taxon>
        <taxon>Embryophyta</taxon>
        <taxon>Tracheophyta</taxon>
        <taxon>Spermatophyta</taxon>
        <taxon>Magnoliopsida</taxon>
        <taxon>Liliopsida</taxon>
        <taxon>Zingiberales</taxon>
        <taxon>Zingiberaceae</taxon>
        <taxon>Zingiber</taxon>
    </lineage>
</organism>
<dbReference type="InterPro" id="IPR002125">
    <property type="entry name" value="CMP_dCMP_dom"/>
</dbReference>
<keyword evidence="7" id="KW-0862">Zinc</keyword>
<evidence type="ECO:0000256" key="3">
    <source>
        <dbReference type="ARBA" id="ARBA00011738"/>
    </source>
</evidence>
<dbReference type="GO" id="GO:0046135">
    <property type="term" value="P:pyrimidine nucleoside catabolic process"/>
    <property type="evidence" value="ECO:0007669"/>
    <property type="project" value="UniProtKB-ARBA"/>
</dbReference>
<dbReference type="InterPro" id="IPR006263">
    <property type="entry name" value="Cyt_deam_dimer"/>
</dbReference>
<dbReference type="PANTHER" id="PTHR11644">
    <property type="entry name" value="CYTIDINE DEAMINASE"/>
    <property type="match status" value="1"/>
</dbReference>
<gene>
    <name evidence="9" type="ORF">ZIOFF_057376</name>
</gene>
<comment type="caution">
    <text evidence="9">The sequence shown here is derived from an EMBL/GenBank/DDBJ whole genome shotgun (WGS) entry which is preliminary data.</text>
</comment>
<dbReference type="CDD" id="cd01283">
    <property type="entry name" value="cytidine_deaminase"/>
    <property type="match status" value="1"/>
</dbReference>
<dbReference type="GO" id="GO:0005829">
    <property type="term" value="C:cytosol"/>
    <property type="evidence" value="ECO:0007669"/>
    <property type="project" value="UniProtKB-ARBA"/>
</dbReference>
<dbReference type="Pfam" id="PF00383">
    <property type="entry name" value="dCMP_cyt_deam_1"/>
    <property type="match status" value="1"/>
</dbReference>
<dbReference type="GO" id="GO:0004126">
    <property type="term" value="F:cytidine deaminase activity"/>
    <property type="evidence" value="ECO:0007669"/>
    <property type="project" value="UniProtKB-EC"/>
</dbReference>
<dbReference type="EMBL" id="JACMSC010000016">
    <property type="protein sequence ID" value="KAG6480790.1"/>
    <property type="molecule type" value="Genomic_DNA"/>
</dbReference>
<evidence type="ECO:0000256" key="7">
    <source>
        <dbReference type="ARBA" id="ARBA00022833"/>
    </source>
</evidence>
<dbReference type="InterPro" id="IPR013171">
    <property type="entry name" value="Cyd/dCyd_deaminase_Zn-bd"/>
</dbReference>
<comment type="subunit">
    <text evidence="3">Homodimer.</text>
</comment>
<name>A0A8J5F4G6_ZINOF</name>
<dbReference type="NCBIfam" id="NF006537">
    <property type="entry name" value="PRK09027.1"/>
    <property type="match status" value="1"/>
</dbReference>
<evidence type="ECO:0000256" key="6">
    <source>
        <dbReference type="ARBA" id="ARBA00022801"/>
    </source>
</evidence>
<feature type="domain" description="CMP/dCMP-type deaminase" evidence="8">
    <location>
        <begin position="196"/>
        <end position="310"/>
    </location>
</feature>
<dbReference type="AlphaFoldDB" id="A0A8J5F4G6"/>
<comment type="similarity">
    <text evidence="2">Belongs to the cytidine and deoxycytidylate deaminase family.</text>
</comment>
<protein>
    <recommendedName>
        <fullName evidence="4">cytidine deaminase</fullName>
        <ecNumber evidence="4">3.5.4.5</ecNumber>
    </recommendedName>
</protein>
<dbReference type="PROSITE" id="PS00903">
    <property type="entry name" value="CYT_DCMP_DEAMINASES_1"/>
    <property type="match status" value="1"/>
</dbReference>
<dbReference type="GO" id="GO:0008270">
    <property type="term" value="F:zinc ion binding"/>
    <property type="evidence" value="ECO:0007669"/>
    <property type="project" value="InterPro"/>
</dbReference>
<dbReference type="InterPro" id="IPR016192">
    <property type="entry name" value="APOBEC/CMP_deaminase_Zn-bd"/>
</dbReference>
<dbReference type="GO" id="GO:0042803">
    <property type="term" value="F:protein homodimerization activity"/>
    <property type="evidence" value="ECO:0007669"/>
    <property type="project" value="UniProtKB-ARBA"/>
</dbReference>
<proteinExistence type="inferred from homology"/>
<reference evidence="9 10" key="1">
    <citation type="submission" date="2020-08" db="EMBL/GenBank/DDBJ databases">
        <title>Plant Genome Project.</title>
        <authorList>
            <person name="Zhang R.-G."/>
        </authorList>
    </citation>
    <scope>NUCLEOTIDE SEQUENCE [LARGE SCALE GENOMIC DNA]</scope>
    <source>
        <tissue evidence="9">Rhizome</tissue>
    </source>
</reference>
<dbReference type="OrthoDB" id="414540at2759"/>
<dbReference type="Proteomes" id="UP000734854">
    <property type="component" value="Unassembled WGS sequence"/>
</dbReference>
<keyword evidence="10" id="KW-1185">Reference proteome</keyword>
<dbReference type="PIRSF" id="PIRSF006334">
    <property type="entry name" value="Cdd_plus_pseudo"/>
    <property type="match status" value="1"/>
</dbReference>
<dbReference type="FunFam" id="3.40.140.10:FF:000006">
    <property type="entry name" value="Cytidine deaminase"/>
    <property type="match status" value="1"/>
</dbReference>
<keyword evidence="6" id="KW-0378">Hydrolase</keyword>